<dbReference type="InterPro" id="IPR019182">
    <property type="entry name" value="Cytochrome_b-c1_su10_fun"/>
</dbReference>
<proteinExistence type="predicted"/>
<dbReference type="PANTHER" id="PTHR28254">
    <property type="entry name" value="CYTOCHROME B-C1 COMPLEX SUBUNIT 10"/>
    <property type="match status" value="1"/>
</dbReference>
<evidence type="ECO:0000313" key="3">
    <source>
        <dbReference type="Proteomes" id="UP000027361"/>
    </source>
</evidence>
<dbReference type="InParanoid" id="A0A066WQ19"/>
<dbReference type="OMA" id="VFWGATS"/>
<evidence type="ECO:0000256" key="1">
    <source>
        <dbReference type="SAM" id="Phobius"/>
    </source>
</evidence>
<dbReference type="Proteomes" id="UP000027361">
    <property type="component" value="Unassembled WGS sequence"/>
</dbReference>
<dbReference type="AlphaFoldDB" id="A0A066WQ19"/>
<reference evidence="2 3" key="1">
    <citation type="submission" date="2014-05" db="EMBL/GenBank/DDBJ databases">
        <title>Draft genome sequence of a rare smut relative, Tilletiaria anomala UBC 951.</title>
        <authorList>
            <consortium name="DOE Joint Genome Institute"/>
            <person name="Toome M."/>
            <person name="Kuo A."/>
            <person name="Henrissat B."/>
            <person name="Lipzen A."/>
            <person name="Tritt A."/>
            <person name="Yoshinaga Y."/>
            <person name="Zane M."/>
            <person name="Barry K."/>
            <person name="Grigoriev I.V."/>
            <person name="Spatafora J.W."/>
            <person name="Aimea M.C."/>
        </authorList>
    </citation>
    <scope>NUCLEOTIDE SEQUENCE [LARGE SCALE GENOMIC DNA]</scope>
    <source>
        <strain evidence="2 3">UBC 951</strain>
    </source>
</reference>
<dbReference type="GO" id="GO:0006122">
    <property type="term" value="P:mitochondrial electron transport, ubiquinol to cytochrome c"/>
    <property type="evidence" value="ECO:0007669"/>
    <property type="project" value="InterPro"/>
</dbReference>
<name>A0A066WQ19_TILAU</name>
<keyword evidence="1" id="KW-0472">Membrane</keyword>
<dbReference type="GeneID" id="25263707"/>
<keyword evidence="1" id="KW-1133">Transmembrane helix</keyword>
<dbReference type="GO" id="GO:0005739">
    <property type="term" value="C:mitochondrion"/>
    <property type="evidence" value="ECO:0007669"/>
    <property type="project" value="GOC"/>
</dbReference>
<keyword evidence="1" id="KW-0812">Transmembrane</keyword>
<gene>
    <name evidence="2" type="ORF">K437DRAFT_253912</name>
</gene>
<organism evidence="2 3">
    <name type="scientific">Tilletiaria anomala (strain ATCC 24038 / CBS 436.72 / UBC 951)</name>
    <dbReference type="NCBI Taxonomy" id="1037660"/>
    <lineage>
        <taxon>Eukaryota</taxon>
        <taxon>Fungi</taxon>
        <taxon>Dikarya</taxon>
        <taxon>Basidiomycota</taxon>
        <taxon>Ustilaginomycotina</taxon>
        <taxon>Exobasidiomycetes</taxon>
        <taxon>Georgefischeriales</taxon>
        <taxon>Tilletiariaceae</taxon>
        <taxon>Tilletiaria</taxon>
    </lineage>
</organism>
<sequence length="94" mass="10184">MALRTSVVRMAAFRSSPRVGAPHIKPAFQPHVGRFAPENVFKASGALAFWGVAGAGGVALFLSGVPKFKHDVLLKIPFVNQYFQDNTPDSDKPF</sequence>
<dbReference type="OrthoDB" id="2391627at2759"/>
<dbReference type="Pfam" id="PF09796">
    <property type="entry name" value="QCR10"/>
    <property type="match status" value="1"/>
</dbReference>
<evidence type="ECO:0000313" key="2">
    <source>
        <dbReference type="EMBL" id="KDN52720.1"/>
    </source>
</evidence>
<feature type="transmembrane region" description="Helical" evidence="1">
    <location>
        <begin position="47"/>
        <end position="65"/>
    </location>
</feature>
<dbReference type="FunCoup" id="A0A066WQ19">
    <property type="interactions" value="47"/>
</dbReference>
<dbReference type="PANTHER" id="PTHR28254:SF1">
    <property type="entry name" value="CYTOCHROME B-C1 COMPLEX SUBUNIT 10, MITOCHONDRIAL"/>
    <property type="match status" value="1"/>
</dbReference>
<comment type="caution">
    <text evidence="2">The sequence shown here is derived from an EMBL/GenBank/DDBJ whole genome shotgun (WGS) entry which is preliminary data.</text>
</comment>
<dbReference type="STRING" id="1037660.A0A066WQ19"/>
<keyword evidence="3" id="KW-1185">Reference proteome</keyword>
<dbReference type="HOGENOM" id="CLU_152072_2_0_1"/>
<dbReference type="RefSeq" id="XP_013245559.1">
    <property type="nucleotide sequence ID" value="XM_013390105.1"/>
</dbReference>
<protein>
    <submittedName>
        <fullName evidence="2">Uncharacterized protein</fullName>
    </submittedName>
</protein>
<dbReference type="EMBL" id="JMSN01000007">
    <property type="protein sequence ID" value="KDN52720.1"/>
    <property type="molecule type" value="Genomic_DNA"/>
</dbReference>
<accession>A0A066WQ19</accession>